<name>A0AAW0UW27_SCYPA</name>
<feature type="chain" id="PRO_5043631777" evidence="1">
    <location>
        <begin position="17"/>
        <end position="147"/>
    </location>
</feature>
<dbReference type="AlphaFoldDB" id="A0AAW0UW27"/>
<comment type="caution">
    <text evidence="2">The sequence shown here is derived from an EMBL/GenBank/DDBJ whole genome shotgun (WGS) entry which is preliminary data.</text>
</comment>
<proteinExistence type="predicted"/>
<keyword evidence="3" id="KW-1185">Reference proteome</keyword>
<protein>
    <submittedName>
        <fullName evidence="2">Uncharacterized protein</fullName>
    </submittedName>
</protein>
<organism evidence="2 3">
    <name type="scientific">Scylla paramamosain</name>
    <name type="common">Mud crab</name>
    <dbReference type="NCBI Taxonomy" id="85552"/>
    <lineage>
        <taxon>Eukaryota</taxon>
        <taxon>Metazoa</taxon>
        <taxon>Ecdysozoa</taxon>
        <taxon>Arthropoda</taxon>
        <taxon>Crustacea</taxon>
        <taxon>Multicrustacea</taxon>
        <taxon>Malacostraca</taxon>
        <taxon>Eumalacostraca</taxon>
        <taxon>Eucarida</taxon>
        <taxon>Decapoda</taxon>
        <taxon>Pleocyemata</taxon>
        <taxon>Brachyura</taxon>
        <taxon>Eubrachyura</taxon>
        <taxon>Portunoidea</taxon>
        <taxon>Portunidae</taxon>
        <taxon>Portuninae</taxon>
        <taxon>Scylla</taxon>
    </lineage>
</organism>
<reference evidence="2 3" key="1">
    <citation type="submission" date="2023-03" db="EMBL/GenBank/DDBJ databases">
        <title>High-quality genome of Scylla paramamosain provides insights in environmental adaptation.</title>
        <authorList>
            <person name="Zhang L."/>
        </authorList>
    </citation>
    <scope>NUCLEOTIDE SEQUENCE [LARGE SCALE GENOMIC DNA]</scope>
    <source>
        <strain evidence="2">LZ_2023a</strain>
        <tissue evidence="2">Muscle</tissue>
    </source>
</reference>
<feature type="signal peptide" evidence="1">
    <location>
        <begin position="1"/>
        <end position="16"/>
    </location>
</feature>
<accession>A0AAW0UW27</accession>
<evidence type="ECO:0000313" key="2">
    <source>
        <dbReference type="EMBL" id="KAK8404329.1"/>
    </source>
</evidence>
<sequence length="147" mass="15621">MRILLLLVSLAALGHGAVPVHTLPGKVPVQTLPAKLPVHTLPGHVPVQTLPGKVPVHTLPGKLPVQTLPGHVPVQTLPGKLPVQTLPGKLPVHSLQTGPHVSLSRPYSGYSYGSRTSCRRRCPASASLQAICCRRWGSCCYRTPYSG</sequence>
<dbReference type="Proteomes" id="UP001487740">
    <property type="component" value="Unassembled WGS sequence"/>
</dbReference>
<keyword evidence="1" id="KW-0732">Signal</keyword>
<gene>
    <name evidence="2" type="ORF">O3P69_007564</name>
</gene>
<dbReference type="EMBL" id="JARAKH010000004">
    <property type="protein sequence ID" value="KAK8404329.1"/>
    <property type="molecule type" value="Genomic_DNA"/>
</dbReference>
<evidence type="ECO:0000313" key="3">
    <source>
        <dbReference type="Proteomes" id="UP001487740"/>
    </source>
</evidence>
<evidence type="ECO:0000256" key="1">
    <source>
        <dbReference type="SAM" id="SignalP"/>
    </source>
</evidence>